<proteinExistence type="predicted"/>
<dbReference type="SUPFAM" id="SSF109631">
    <property type="entry name" value="Transcriptional repressor TraM"/>
    <property type="match status" value="1"/>
</dbReference>
<dbReference type="AlphaFoldDB" id="A0A2S9IT14"/>
<dbReference type="RefSeq" id="WP_105741884.1">
    <property type="nucleotide sequence ID" value="NZ_PVBR01000006.1"/>
</dbReference>
<evidence type="ECO:0000313" key="1">
    <source>
        <dbReference type="EMBL" id="PRD43672.1"/>
    </source>
</evidence>
<dbReference type="Pfam" id="PF09228">
    <property type="entry name" value="Prok-TraM"/>
    <property type="match status" value="1"/>
</dbReference>
<gene>
    <name evidence="1" type="ORF">C5748_10515</name>
</gene>
<dbReference type="Proteomes" id="UP000239434">
    <property type="component" value="Unassembled WGS sequence"/>
</dbReference>
<name>A0A2S9IT14_9HYPH</name>
<reference evidence="1 2" key="1">
    <citation type="submission" date="2018-02" db="EMBL/GenBank/DDBJ databases">
        <title>The draft genome of Phyllobacterium sp. 1N-3.</title>
        <authorList>
            <person name="Liu L."/>
            <person name="Li L."/>
            <person name="Zhang X."/>
            <person name="Wang T."/>
            <person name="Liang L."/>
        </authorList>
    </citation>
    <scope>NUCLEOTIDE SEQUENCE [LARGE SCALE GENOMIC DNA]</scope>
    <source>
        <strain evidence="1 2">1N-3</strain>
    </source>
</reference>
<dbReference type="EMBL" id="PVBR01000006">
    <property type="protein sequence ID" value="PRD43672.1"/>
    <property type="molecule type" value="Genomic_DNA"/>
</dbReference>
<sequence length="108" mass="11841">MTRSQDQTSNQIEELAQSLALVLEPLAGDELVSATTQAIVKHRKLIDQLELAYDALRDIADDDPGRDKLMKAYSDAMLNNRAQIAVVAALTDKLGYIPEVPPVSNPRP</sequence>
<evidence type="ECO:0000313" key="2">
    <source>
        <dbReference type="Proteomes" id="UP000239434"/>
    </source>
</evidence>
<organism evidence="1 2">
    <name type="scientific">Phyllobacterium phragmitis</name>
    <dbReference type="NCBI Taxonomy" id="2670329"/>
    <lineage>
        <taxon>Bacteria</taxon>
        <taxon>Pseudomonadati</taxon>
        <taxon>Pseudomonadota</taxon>
        <taxon>Alphaproteobacteria</taxon>
        <taxon>Hyphomicrobiales</taxon>
        <taxon>Phyllobacteriaceae</taxon>
        <taxon>Phyllobacterium</taxon>
    </lineage>
</organism>
<dbReference type="GO" id="GO:0045892">
    <property type="term" value="P:negative regulation of DNA-templated transcription"/>
    <property type="evidence" value="ECO:0007669"/>
    <property type="project" value="InterPro"/>
</dbReference>
<comment type="caution">
    <text evidence="1">The sequence shown here is derived from an EMBL/GenBank/DDBJ whole genome shotgun (WGS) entry which is preliminary data.</text>
</comment>
<dbReference type="InterPro" id="IPR015309">
    <property type="entry name" value="Tscrpt_rep_TraM"/>
</dbReference>
<dbReference type="Gene3D" id="1.10.287.160">
    <property type="entry name" value="HR1 repeat"/>
    <property type="match status" value="1"/>
</dbReference>
<dbReference type="InterPro" id="IPR036336">
    <property type="entry name" value="Tscrpt_rep_TraM_sf"/>
</dbReference>
<keyword evidence="2" id="KW-1185">Reference proteome</keyword>
<protein>
    <submittedName>
        <fullName evidence="1">Uncharacterized protein</fullName>
    </submittedName>
</protein>
<accession>A0A2S9IT14</accession>